<name>A0ACD5H4E5_9CYAN</name>
<dbReference type="EMBL" id="CP182909">
    <property type="protein sequence ID" value="XPM66931.1"/>
    <property type="molecule type" value="Genomic_DNA"/>
</dbReference>
<accession>A0ACD5H4E5</accession>
<sequence>MCGGQRGDDLEGDRLGFFDKLTEVGNAYSPFQQPGGDRADYSPSWRCRSRAGAIATR</sequence>
<organism evidence="1 2">
    <name type="scientific">Desertifilum tharense IPPAS B-1220</name>
    <dbReference type="NCBI Taxonomy" id="1781255"/>
    <lineage>
        <taxon>Bacteria</taxon>
        <taxon>Bacillati</taxon>
        <taxon>Cyanobacteriota</taxon>
        <taxon>Cyanophyceae</taxon>
        <taxon>Desertifilales</taxon>
        <taxon>Desertifilaceae</taxon>
        <taxon>Desertifilum</taxon>
    </lineage>
</organism>
<reference evidence="1 2" key="1">
    <citation type="journal article" date="2016" name="Genome Announc.">
        <title>Draft Genome Sequence of the Thermotolerant Cyanobacterium Desertifilum sp. IPPAS B-1220.</title>
        <authorList>
            <person name="Mironov K.S."/>
            <person name="Sinetova M.A."/>
            <person name="Bolatkhan K."/>
            <person name="Zayadan B.K."/>
            <person name="Ustinova V.V."/>
            <person name="Kupriyanova E.V."/>
            <person name="Skrypnik A.N."/>
            <person name="Gogoleva N.E."/>
            <person name="Gogolev Y.V."/>
            <person name="Los D.A."/>
        </authorList>
    </citation>
    <scope>NUCLEOTIDE SEQUENCE [LARGE SCALE GENOMIC DNA]</scope>
    <source>
        <strain evidence="1 2">IPPAS B-1220</strain>
    </source>
</reference>
<evidence type="ECO:0000313" key="2">
    <source>
        <dbReference type="Proteomes" id="UP000095472"/>
    </source>
</evidence>
<protein>
    <submittedName>
        <fullName evidence="1">Uncharacterized protein</fullName>
    </submittedName>
</protein>
<keyword evidence="2" id="KW-1185">Reference proteome</keyword>
<gene>
    <name evidence="1" type="ORF">BH720_018205</name>
</gene>
<evidence type="ECO:0000313" key="1">
    <source>
        <dbReference type="EMBL" id="XPM66931.1"/>
    </source>
</evidence>
<dbReference type="Proteomes" id="UP000095472">
    <property type="component" value="Chromosome"/>
</dbReference>
<proteinExistence type="predicted"/>